<dbReference type="Proteomes" id="UP001548832">
    <property type="component" value="Unassembled WGS sequence"/>
</dbReference>
<organism evidence="7 8">
    <name type="scientific">Mesorhizobium shangrilense</name>
    <dbReference type="NCBI Taxonomy" id="460060"/>
    <lineage>
        <taxon>Bacteria</taxon>
        <taxon>Pseudomonadati</taxon>
        <taxon>Pseudomonadota</taxon>
        <taxon>Alphaproteobacteria</taxon>
        <taxon>Hyphomicrobiales</taxon>
        <taxon>Phyllobacteriaceae</taxon>
        <taxon>Mesorhizobium</taxon>
    </lineage>
</organism>
<evidence type="ECO:0000313" key="8">
    <source>
        <dbReference type="Proteomes" id="UP001548832"/>
    </source>
</evidence>
<evidence type="ECO:0000259" key="6">
    <source>
        <dbReference type="Pfam" id="PF13193"/>
    </source>
</evidence>
<dbReference type="InterPro" id="IPR025110">
    <property type="entry name" value="AMP-bd_C"/>
</dbReference>
<dbReference type="InterPro" id="IPR045851">
    <property type="entry name" value="AMP-bd_C_sf"/>
</dbReference>
<dbReference type="Gene3D" id="3.40.50.12780">
    <property type="entry name" value="N-terminal domain of ligase-like"/>
    <property type="match status" value="1"/>
</dbReference>
<dbReference type="Pfam" id="PF13193">
    <property type="entry name" value="AMP-binding_C"/>
    <property type="match status" value="1"/>
</dbReference>
<dbReference type="InterPro" id="IPR045310">
    <property type="entry name" value="Pcs60-like"/>
</dbReference>
<evidence type="ECO:0000256" key="1">
    <source>
        <dbReference type="ARBA" id="ARBA00006432"/>
    </source>
</evidence>
<keyword evidence="8" id="KW-1185">Reference proteome</keyword>
<dbReference type="PANTHER" id="PTHR43201">
    <property type="entry name" value="ACYL-COA SYNTHETASE"/>
    <property type="match status" value="1"/>
</dbReference>
<accession>A0ABV2DAE9</accession>
<dbReference type="PANTHER" id="PTHR43201:SF5">
    <property type="entry name" value="MEDIUM-CHAIN ACYL-COA LIGASE ACSF2, MITOCHONDRIAL"/>
    <property type="match status" value="1"/>
</dbReference>
<dbReference type="Gene3D" id="3.30.300.30">
    <property type="match status" value="1"/>
</dbReference>
<dbReference type="PROSITE" id="PS00455">
    <property type="entry name" value="AMP_BINDING"/>
    <property type="match status" value="1"/>
</dbReference>
<dbReference type="GO" id="GO:0016874">
    <property type="term" value="F:ligase activity"/>
    <property type="evidence" value="ECO:0007669"/>
    <property type="project" value="UniProtKB-KW"/>
</dbReference>
<dbReference type="Pfam" id="PF00501">
    <property type="entry name" value="AMP-binding"/>
    <property type="match status" value="1"/>
</dbReference>
<evidence type="ECO:0000256" key="4">
    <source>
        <dbReference type="ARBA" id="ARBA00022840"/>
    </source>
</evidence>
<dbReference type="InterPro" id="IPR000873">
    <property type="entry name" value="AMP-dep_synth/lig_dom"/>
</dbReference>
<keyword evidence="4" id="KW-0067">ATP-binding</keyword>
<dbReference type="EMBL" id="JBEWSZ010000001">
    <property type="protein sequence ID" value="MET2826979.1"/>
    <property type="molecule type" value="Genomic_DNA"/>
</dbReference>
<protein>
    <submittedName>
        <fullName evidence="7">Acyl--CoA ligase</fullName>
    </submittedName>
</protein>
<comment type="similarity">
    <text evidence="1">Belongs to the ATP-dependent AMP-binding enzyme family.</text>
</comment>
<dbReference type="CDD" id="cd05926">
    <property type="entry name" value="FACL_fum10p_like"/>
    <property type="match status" value="1"/>
</dbReference>
<reference evidence="7 8" key="1">
    <citation type="submission" date="2024-06" db="EMBL/GenBank/DDBJ databases">
        <authorList>
            <person name="Kim D.-U."/>
        </authorList>
    </citation>
    <scope>NUCLEOTIDE SEQUENCE [LARGE SCALE GENOMIC DNA]</scope>
    <source>
        <strain evidence="7 8">KACC15460</strain>
    </source>
</reference>
<evidence type="ECO:0000259" key="5">
    <source>
        <dbReference type="Pfam" id="PF00501"/>
    </source>
</evidence>
<evidence type="ECO:0000313" key="7">
    <source>
        <dbReference type="EMBL" id="MET2826979.1"/>
    </source>
</evidence>
<name>A0ABV2DAE9_9HYPH</name>
<dbReference type="InterPro" id="IPR020845">
    <property type="entry name" value="AMP-binding_CS"/>
</dbReference>
<feature type="domain" description="AMP-dependent synthetase/ligase" evidence="5">
    <location>
        <begin position="14"/>
        <end position="369"/>
    </location>
</feature>
<gene>
    <name evidence="7" type="ORF">ABVQ20_08320</name>
</gene>
<evidence type="ECO:0000256" key="3">
    <source>
        <dbReference type="ARBA" id="ARBA00022741"/>
    </source>
</evidence>
<dbReference type="InterPro" id="IPR042099">
    <property type="entry name" value="ANL_N_sf"/>
</dbReference>
<comment type="caution">
    <text evidence="7">The sequence shown here is derived from an EMBL/GenBank/DDBJ whole genome shotgun (WGS) entry which is preliminary data.</text>
</comment>
<keyword evidence="2 7" id="KW-0436">Ligase</keyword>
<feature type="domain" description="AMP-binding enzyme C-terminal" evidence="6">
    <location>
        <begin position="420"/>
        <end position="495"/>
    </location>
</feature>
<dbReference type="RefSeq" id="WP_354459034.1">
    <property type="nucleotide sequence ID" value="NZ_JBEWSZ010000001.1"/>
</dbReference>
<proteinExistence type="inferred from homology"/>
<sequence length="509" mass="53678">MTSVTSTIPALVAAHDPASLAVLAPGRAPLTYGGLADRIAAVATVFRKAGIVPGDRVAIVMPDSAELATVFLAIASAATAAPLNPSYRMEEFDYYLNDLGAKALVVLEGSETPARAAALARGVAIVELRPVNDAPAGSFDLVVEQAADTPAADANATPADIALVLHTSGTTSKPKIVPLSHLNLTTSARNIARTLSLTQSDRGLVIMPLFHIHGLIGALLSSISAGASVFCGGGFNALRFFGWLDESTATWYSAVPSMHQAILGRAERNREVMERHRLRLIRSSSAPMSPVLIGELERTFACPVIESYGMTEAAHQMTSNPLPPSPRKPGSVGIAAGPEVAILDASGKLAAPGQPGEIVIRGPNVTGGYENRPEANAEAFRDGWFRTGDLGHLDEQGYLTISGRLKEIINRGGEKISPREVDDIIAEHPAVLQALTFGMPSEKLGEEVAAAVVLREGASASESELREFVAARLAPFKVPRRIVFLEEIPKGPTGKLQRIGLAERLGITR</sequence>
<keyword evidence="3" id="KW-0547">Nucleotide-binding</keyword>
<evidence type="ECO:0000256" key="2">
    <source>
        <dbReference type="ARBA" id="ARBA00022598"/>
    </source>
</evidence>
<dbReference type="SUPFAM" id="SSF56801">
    <property type="entry name" value="Acetyl-CoA synthetase-like"/>
    <property type="match status" value="1"/>
</dbReference>